<dbReference type="GO" id="GO:0005507">
    <property type="term" value="F:copper ion binding"/>
    <property type="evidence" value="ECO:0007669"/>
    <property type="project" value="InterPro"/>
</dbReference>
<dbReference type="AlphaFoldDB" id="A0A6J4KZ88"/>
<name>A0A6J4KZ88_9ACTN</name>
<dbReference type="GO" id="GO:0016491">
    <property type="term" value="F:oxidoreductase activity"/>
    <property type="evidence" value="ECO:0007669"/>
    <property type="project" value="InterPro"/>
</dbReference>
<dbReference type="Gene3D" id="2.60.40.420">
    <property type="entry name" value="Cupredoxins - blue copper proteins"/>
    <property type="match status" value="1"/>
</dbReference>
<accession>A0A6J4KZ88</accession>
<dbReference type="Pfam" id="PF07731">
    <property type="entry name" value="Cu-oxidase_2"/>
    <property type="match status" value="1"/>
</dbReference>
<dbReference type="InterPro" id="IPR008972">
    <property type="entry name" value="Cupredoxin"/>
</dbReference>
<keyword evidence="1" id="KW-0479">Metal-binding</keyword>
<evidence type="ECO:0000259" key="2">
    <source>
        <dbReference type="Pfam" id="PF07731"/>
    </source>
</evidence>
<protein>
    <submittedName>
        <fullName evidence="3">Multicopper oxidase</fullName>
    </submittedName>
</protein>
<sequence>LDVAHGETYEIAFVADNPGLWMDHCHNLPHAADGLVAHLAYTGVTTPYEIGGEAGNEPE</sequence>
<evidence type="ECO:0000256" key="1">
    <source>
        <dbReference type="ARBA" id="ARBA00022723"/>
    </source>
</evidence>
<proteinExistence type="predicted"/>
<dbReference type="InterPro" id="IPR011706">
    <property type="entry name" value="Cu-oxidase_C"/>
</dbReference>
<evidence type="ECO:0000313" key="3">
    <source>
        <dbReference type="EMBL" id="CAA9317319.1"/>
    </source>
</evidence>
<dbReference type="PROSITE" id="PS00080">
    <property type="entry name" value="MULTICOPPER_OXIDASE2"/>
    <property type="match status" value="1"/>
</dbReference>
<dbReference type="InterPro" id="IPR002355">
    <property type="entry name" value="Cu_oxidase_Cu_BS"/>
</dbReference>
<dbReference type="EMBL" id="CADCUE010000044">
    <property type="protein sequence ID" value="CAA9317319.1"/>
    <property type="molecule type" value="Genomic_DNA"/>
</dbReference>
<gene>
    <name evidence="3" type="ORF">AVDCRST_MAG16-567</name>
</gene>
<dbReference type="SUPFAM" id="SSF49503">
    <property type="entry name" value="Cupredoxins"/>
    <property type="match status" value="1"/>
</dbReference>
<reference evidence="3" key="1">
    <citation type="submission" date="2020-02" db="EMBL/GenBank/DDBJ databases">
        <authorList>
            <person name="Meier V. D."/>
        </authorList>
    </citation>
    <scope>NUCLEOTIDE SEQUENCE</scope>
    <source>
        <strain evidence="3">AVDCRST_MAG16</strain>
    </source>
</reference>
<feature type="non-terminal residue" evidence="3">
    <location>
        <position position="1"/>
    </location>
</feature>
<feature type="domain" description="Plastocyanin-like" evidence="2">
    <location>
        <begin position="2"/>
        <end position="40"/>
    </location>
</feature>
<organism evidence="3">
    <name type="scientific">uncultured Frankineae bacterium</name>
    <dbReference type="NCBI Taxonomy" id="437475"/>
    <lineage>
        <taxon>Bacteria</taxon>
        <taxon>Bacillati</taxon>
        <taxon>Actinomycetota</taxon>
        <taxon>Actinomycetes</taxon>
        <taxon>Frankiales</taxon>
        <taxon>environmental samples</taxon>
    </lineage>
</organism>